<accession>A0A9P5MMY3</accession>
<protein>
    <submittedName>
        <fullName evidence="1">Uncharacterized protein</fullName>
    </submittedName>
</protein>
<reference evidence="1" key="2">
    <citation type="journal article" date="2020" name="Nat. Commun.">
        <title>Large-scale genome sequencing of mycorrhizal fungi provides insights into the early evolution of symbiotic traits.</title>
        <authorList>
            <person name="Miyauchi S."/>
            <person name="Kiss E."/>
            <person name="Kuo A."/>
            <person name="Drula E."/>
            <person name="Kohler A."/>
            <person name="Sanchez-Garcia M."/>
            <person name="Morin E."/>
            <person name="Andreopoulos B."/>
            <person name="Barry K.W."/>
            <person name="Bonito G."/>
            <person name="Buee M."/>
            <person name="Carver A."/>
            <person name="Chen C."/>
            <person name="Cichocki N."/>
            <person name="Clum A."/>
            <person name="Culley D."/>
            <person name="Crous P.W."/>
            <person name="Fauchery L."/>
            <person name="Girlanda M."/>
            <person name="Hayes R.D."/>
            <person name="Keri Z."/>
            <person name="LaButti K."/>
            <person name="Lipzen A."/>
            <person name="Lombard V."/>
            <person name="Magnuson J."/>
            <person name="Maillard F."/>
            <person name="Murat C."/>
            <person name="Nolan M."/>
            <person name="Ohm R.A."/>
            <person name="Pangilinan J."/>
            <person name="Pereira M.F."/>
            <person name="Perotto S."/>
            <person name="Peter M."/>
            <person name="Pfister S."/>
            <person name="Riley R."/>
            <person name="Sitrit Y."/>
            <person name="Stielow J.B."/>
            <person name="Szollosi G."/>
            <person name="Zifcakova L."/>
            <person name="Stursova M."/>
            <person name="Spatafora J.W."/>
            <person name="Tedersoo L."/>
            <person name="Vaario L.M."/>
            <person name="Yamada A."/>
            <person name="Yan M."/>
            <person name="Wang P."/>
            <person name="Xu J."/>
            <person name="Bruns T."/>
            <person name="Baldrian P."/>
            <person name="Vilgalys R."/>
            <person name="Dunand C."/>
            <person name="Henrissat B."/>
            <person name="Grigoriev I.V."/>
            <person name="Hibbett D."/>
            <person name="Nagy L.G."/>
            <person name="Martin F.M."/>
        </authorList>
    </citation>
    <scope>NUCLEOTIDE SEQUENCE</scope>
    <source>
        <strain evidence="1">Prilba</strain>
    </source>
</reference>
<keyword evidence="2" id="KW-1185">Reference proteome</keyword>
<name>A0A9P5MMY3_9AGAM</name>
<comment type="caution">
    <text evidence="1">The sequence shown here is derived from an EMBL/GenBank/DDBJ whole genome shotgun (WGS) entry which is preliminary data.</text>
</comment>
<organism evidence="1 2">
    <name type="scientific">Russula ochroleuca</name>
    <dbReference type="NCBI Taxonomy" id="152965"/>
    <lineage>
        <taxon>Eukaryota</taxon>
        <taxon>Fungi</taxon>
        <taxon>Dikarya</taxon>
        <taxon>Basidiomycota</taxon>
        <taxon>Agaricomycotina</taxon>
        <taxon>Agaricomycetes</taxon>
        <taxon>Russulales</taxon>
        <taxon>Russulaceae</taxon>
        <taxon>Russula</taxon>
    </lineage>
</organism>
<evidence type="ECO:0000313" key="2">
    <source>
        <dbReference type="Proteomes" id="UP000759537"/>
    </source>
</evidence>
<dbReference type="AlphaFoldDB" id="A0A9P5MMY3"/>
<gene>
    <name evidence="1" type="ORF">DFH94DRAFT_686311</name>
</gene>
<reference evidence="1" key="1">
    <citation type="submission" date="2019-10" db="EMBL/GenBank/DDBJ databases">
        <authorList>
            <consortium name="DOE Joint Genome Institute"/>
            <person name="Kuo A."/>
            <person name="Miyauchi S."/>
            <person name="Kiss E."/>
            <person name="Drula E."/>
            <person name="Kohler A."/>
            <person name="Sanchez-Garcia M."/>
            <person name="Andreopoulos B."/>
            <person name="Barry K.W."/>
            <person name="Bonito G."/>
            <person name="Buee M."/>
            <person name="Carver A."/>
            <person name="Chen C."/>
            <person name="Cichocki N."/>
            <person name="Clum A."/>
            <person name="Culley D."/>
            <person name="Crous P.W."/>
            <person name="Fauchery L."/>
            <person name="Girlanda M."/>
            <person name="Hayes R."/>
            <person name="Keri Z."/>
            <person name="LaButti K."/>
            <person name="Lipzen A."/>
            <person name="Lombard V."/>
            <person name="Magnuson J."/>
            <person name="Maillard F."/>
            <person name="Morin E."/>
            <person name="Murat C."/>
            <person name="Nolan M."/>
            <person name="Ohm R."/>
            <person name="Pangilinan J."/>
            <person name="Pereira M."/>
            <person name="Perotto S."/>
            <person name="Peter M."/>
            <person name="Riley R."/>
            <person name="Sitrit Y."/>
            <person name="Stielow B."/>
            <person name="Szollosi G."/>
            <person name="Zifcakova L."/>
            <person name="Stursova M."/>
            <person name="Spatafora J.W."/>
            <person name="Tedersoo L."/>
            <person name="Vaario L.-M."/>
            <person name="Yamada A."/>
            <person name="Yan M."/>
            <person name="Wang P."/>
            <person name="Xu J."/>
            <person name="Bruns T."/>
            <person name="Baldrian P."/>
            <person name="Vilgalys R."/>
            <person name="Henrissat B."/>
            <person name="Grigoriev I.V."/>
            <person name="Hibbett D."/>
            <person name="Nagy L.G."/>
            <person name="Martin F.M."/>
        </authorList>
    </citation>
    <scope>NUCLEOTIDE SEQUENCE</scope>
    <source>
        <strain evidence="1">Prilba</strain>
    </source>
</reference>
<dbReference type="Proteomes" id="UP000759537">
    <property type="component" value="Unassembled WGS sequence"/>
</dbReference>
<evidence type="ECO:0000313" key="1">
    <source>
        <dbReference type="EMBL" id="KAF8465580.1"/>
    </source>
</evidence>
<sequence>MAFANLRDFPGRHLPSFSVDCKVHSQEKYSKSLATTSSFCRHSDPTTDHPVSRIPGLPGHSGPVGLDWLDWQVHPPELAKRASFWKNQDVRLAGCALVSAVPERNIHGIFNLGGFMSCGNGGIVQIYDGNMDKVWGKKKEIHHVIYHERKRQSALLFTGTDKLAHVWSLDCLKRILSSIKTGLYTRPLGGQLADTTKELSSLSLRTRMGLFDHEGGYNNIIWGRYWLVSDYPVDAQQGLDLAPSAGTRYNKLQVVASVKKVAVRPKATPTSSPIERKQLYSIHQWKWKRLVMNHWMTQPTRIHDEIFLPLASGAPFCVTNATGIATGRVIEERTFREEPEERVITLSRWPSYSPIRKYLIPHEAAGTCEITPSRQLDKRQEENLTDGRRSVRSAEYGHCRVRFNGAKVARTTLERKAASKTQGLSMRWTAQLL</sequence>
<dbReference type="EMBL" id="WHVB01000046">
    <property type="protein sequence ID" value="KAF8465580.1"/>
    <property type="molecule type" value="Genomic_DNA"/>
</dbReference>
<proteinExistence type="predicted"/>